<feature type="transmembrane region" description="Helical" evidence="1">
    <location>
        <begin position="234"/>
        <end position="263"/>
    </location>
</feature>
<keyword evidence="1" id="KW-1133">Transmembrane helix</keyword>
<feature type="transmembrane region" description="Helical" evidence="1">
    <location>
        <begin position="275"/>
        <end position="295"/>
    </location>
</feature>
<keyword evidence="2" id="KW-1185">Reference proteome</keyword>
<evidence type="ECO:0000256" key="1">
    <source>
        <dbReference type="SAM" id="Phobius"/>
    </source>
</evidence>
<dbReference type="WBParaSite" id="L893_g30958.t1">
    <property type="protein sequence ID" value="L893_g30958.t1"/>
    <property type="gene ID" value="L893_g30958"/>
</dbReference>
<organism evidence="2 3">
    <name type="scientific">Steinernema glaseri</name>
    <dbReference type="NCBI Taxonomy" id="37863"/>
    <lineage>
        <taxon>Eukaryota</taxon>
        <taxon>Metazoa</taxon>
        <taxon>Ecdysozoa</taxon>
        <taxon>Nematoda</taxon>
        <taxon>Chromadorea</taxon>
        <taxon>Rhabditida</taxon>
        <taxon>Tylenchina</taxon>
        <taxon>Panagrolaimomorpha</taxon>
        <taxon>Strongyloidoidea</taxon>
        <taxon>Steinernematidae</taxon>
        <taxon>Steinernema</taxon>
    </lineage>
</organism>
<dbReference type="Pfam" id="PF10318">
    <property type="entry name" value="7TM_GPCR_Srh"/>
    <property type="match status" value="1"/>
</dbReference>
<dbReference type="PANTHER" id="PTHR45830:SF15">
    <property type="entry name" value="SERPENTINE RECEPTOR, CLASS I"/>
    <property type="match status" value="1"/>
</dbReference>
<feature type="transmembrane region" description="Helical" evidence="1">
    <location>
        <begin position="6"/>
        <end position="31"/>
    </location>
</feature>
<proteinExistence type="predicted"/>
<feature type="transmembrane region" description="Helical" evidence="1">
    <location>
        <begin position="134"/>
        <end position="155"/>
    </location>
</feature>
<protein>
    <submittedName>
        <fullName evidence="3">G_PROTEIN_RECEP_F1_2 domain-containing protein</fullName>
    </submittedName>
</protein>
<name>A0A1I7ZY96_9BILA</name>
<dbReference type="InterPro" id="IPR019422">
    <property type="entry name" value="7TM_GPCR_serpentine_rcpt_Srh"/>
</dbReference>
<dbReference type="Proteomes" id="UP000095287">
    <property type="component" value="Unplaced"/>
</dbReference>
<keyword evidence="1" id="KW-0472">Membrane</keyword>
<dbReference type="PANTHER" id="PTHR45830">
    <property type="entry name" value="SERPENTINE RECEPTOR, CLASS I"/>
    <property type="match status" value="1"/>
</dbReference>
<keyword evidence="1" id="KW-0812">Transmembrane</keyword>
<accession>A0A1I7ZY96</accession>
<reference evidence="3" key="1">
    <citation type="submission" date="2016-11" db="UniProtKB">
        <authorList>
            <consortium name="WormBaseParasite"/>
        </authorList>
    </citation>
    <scope>IDENTIFICATION</scope>
</reference>
<evidence type="ECO:0000313" key="2">
    <source>
        <dbReference type="Proteomes" id="UP000095287"/>
    </source>
</evidence>
<feature type="transmembrane region" description="Helical" evidence="1">
    <location>
        <begin position="184"/>
        <end position="213"/>
    </location>
</feature>
<sequence length="325" mass="36525">MDEEFSYYYSIMLFVTSVGSIAVKPLCIYIVIMKTPVLMRTVSYFILNELLWNFSGNLLFTLGKPILLVPALCFRMDGVVSDMLKTEQQRSIYSIVIVVCVANFCLGFLSTFVYRYVTLAFSSAVLGLHKIWGYMLCVIAHFIVSLLVACLLYNWHMPVSEYPKEDLPENTQNIVCYRSGEREIMIVTVLFCSAYGLALFLFVLLVVLSISALRKRAKLMNKKTHSVQKEILRNLIIITGTAVILGCVPFTAVVLFFMCHINVALQRTVTSCATLFTLNFGTVYAVLILSLFKTYRKAVLGLLRRSLAVSTVCCPNNVISPALNV</sequence>
<dbReference type="AlphaFoldDB" id="A0A1I7ZY96"/>
<feature type="transmembrane region" description="Helical" evidence="1">
    <location>
        <begin position="92"/>
        <end position="114"/>
    </location>
</feature>
<evidence type="ECO:0000313" key="3">
    <source>
        <dbReference type="WBParaSite" id="L893_g30958.t1"/>
    </source>
</evidence>